<dbReference type="GO" id="GO:0002142">
    <property type="term" value="C:stereocilia ankle link complex"/>
    <property type="evidence" value="ECO:0007669"/>
    <property type="project" value="TreeGrafter"/>
</dbReference>
<feature type="domain" description="PDZ" evidence="5">
    <location>
        <begin position="212"/>
        <end position="294"/>
    </location>
</feature>
<sequence>MEVSGGRSSNFKLKVNTLIEAESDRDKLYQCLRDYQLNHEIHDFVDTLKSVIIHPDHLVLLDEVRTFIQPSQQMLYNQLIPQSPSKKLRTVRLVGHANENLGFALRGGVEFGVGMLVSQVIADSLAAQKGLKVGDEIVRLNGYNISQATNNEVISTIGMSKTLTLKVRNTGMLPMKNDRSDPVTWKFINEGQSGFQVDSGTGNDGETKTERKVFVNLQSGKKLGCGIGTGHKNEPGIFILKINPGSLADTLNFKIGDQILDVNGTSFLNISHDTAVMELKSSSQMTITLRSKENYVQVGQSGASVDEERQPPPISKQAKQSDSTQPKAWWDKDPYSLFSHRQIDGRKLCKIEIVKDSPLEMLLEGGIGSPLSGRVVIAEVYSGGAADRSGQLFKGDQLMMVDGKCMTDISLNAAQDILKEAMTSLDGTEVLRVITAMCPVKNYEDELTFF</sequence>
<dbReference type="InterPro" id="IPR036034">
    <property type="entry name" value="PDZ_sf"/>
</dbReference>
<dbReference type="InterPro" id="IPR051844">
    <property type="entry name" value="USH2_Complex_Protein"/>
</dbReference>
<organism evidence="6 7">
    <name type="scientific">Patiria miniata</name>
    <name type="common">Bat star</name>
    <name type="synonym">Asterina miniata</name>
    <dbReference type="NCBI Taxonomy" id="46514"/>
    <lineage>
        <taxon>Eukaryota</taxon>
        <taxon>Metazoa</taxon>
        <taxon>Echinodermata</taxon>
        <taxon>Eleutherozoa</taxon>
        <taxon>Asterozoa</taxon>
        <taxon>Asteroidea</taxon>
        <taxon>Valvatacea</taxon>
        <taxon>Valvatida</taxon>
        <taxon>Asterinidae</taxon>
        <taxon>Patiria</taxon>
    </lineage>
</organism>
<dbReference type="PROSITE" id="PS50106">
    <property type="entry name" value="PDZ"/>
    <property type="match status" value="3"/>
</dbReference>
<dbReference type="SUPFAM" id="SSF50156">
    <property type="entry name" value="PDZ domain-like"/>
    <property type="match status" value="3"/>
</dbReference>
<dbReference type="RefSeq" id="XP_038056922.1">
    <property type="nucleotide sequence ID" value="XM_038200994.1"/>
</dbReference>
<dbReference type="InterPro" id="IPR030237">
    <property type="entry name" value="Harmonin_N"/>
</dbReference>
<proteinExistence type="predicted"/>
<name>A0A913ZZC6_PATMI</name>
<dbReference type="GeneID" id="119728676"/>
<dbReference type="Proteomes" id="UP000887568">
    <property type="component" value="Unplaced"/>
</dbReference>
<evidence type="ECO:0000313" key="7">
    <source>
        <dbReference type="Proteomes" id="UP000887568"/>
    </source>
</evidence>
<dbReference type="Pfam" id="PF21219">
    <property type="entry name" value="USH1C_N"/>
    <property type="match status" value="1"/>
</dbReference>
<dbReference type="Pfam" id="PF00595">
    <property type="entry name" value="PDZ"/>
    <property type="match status" value="3"/>
</dbReference>
<dbReference type="FunFam" id="2.30.42.10:FF:000281">
    <property type="entry name" value="Usher syndrome 1C"/>
    <property type="match status" value="1"/>
</dbReference>
<feature type="domain" description="PDZ" evidence="5">
    <location>
        <begin position="90"/>
        <end position="157"/>
    </location>
</feature>
<dbReference type="AlphaFoldDB" id="A0A913ZZC6"/>
<dbReference type="InterPro" id="IPR001478">
    <property type="entry name" value="PDZ"/>
</dbReference>
<reference evidence="6" key="1">
    <citation type="submission" date="2022-11" db="UniProtKB">
        <authorList>
            <consortium name="EnsemblMetazoa"/>
        </authorList>
    </citation>
    <scope>IDENTIFICATION</scope>
</reference>
<evidence type="ECO:0000256" key="2">
    <source>
        <dbReference type="ARBA" id="ARBA00022737"/>
    </source>
</evidence>
<dbReference type="GO" id="GO:0005929">
    <property type="term" value="C:cilium"/>
    <property type="evidence" value="ECO:0007669"/>
    <property type="project" value="TreeGrafter"/>
</dbReference>
<dbReference type="SMART" id="SM00228">
    <property type="entry name" value="PDZ"/>
    <property type="match status" value="3"/>
</dbReference>
<dbReference type="Gene3D" id="1.20.1160.20">
    <property type="match status" value="1"/>
</dbReference>
<dbReference type="PANTHER" id="PTHR23116:SF36">
    <property type="entry name" value="HARMONIN"/>
    <property type="match status" value="1"/>
</dbReference>
<dbReference type="OrthoDB" id="7734647at2759"/>
<comment type="subcellular location">
    <subcellularLocation>
        <location evidence="1">Cell projection</location>
    </subcellularLocation>
</comment>
<keyword evidence="7" id="KW-1185">Reference proteome</keyword>
<evidence type="ECO:0000256" key="4">
    <source>
        <dbReference type="SAM" id="MobiDB-lite"/>
    </source>
</evidence>
<evidence type="ECO:0000259" key="5">
    <source>
        <dbReference type="PROSITE" id="PS50106"/>
    </source>
</evidence>
<dbReference type="PANTHER" id="PTHR23116">
    <property type="entry name" value="PDZ DOMAIN CONTAINING WHIRLIN AND HARMONIN-RELATED"/>
    <property type="match status" value="1"/>
</dbReference>
<keyword evidence="2" id="KW-0677">Repeat</keyword>
<feature type="region of interest" description="Disordered" evidence="4">
    <location>
        <begin position="298"/>
        <end position="327"/>
    </location>
</feature>
<evidence type="ECO:0000313" key="6">
    <source>
        <dbReference type="EnsemblMetazoa" id="XP_038056922.1"/>
    </source>
</evidence>
<dbReference type="GO" id="GO:0005886">
    <property type="term" value="C:plasma membrane"/>
    <property type="evidence" value="ECO:0007669"/>
    <property type="project" value="TreeGrafter"/>
</dbReference>
<keyword evidence="3" id="KW-0966">Cell projection</keyword>
<feature type="compositionally biased region" description="Polar residues" evidence="4">
    <location>
        <begin position="317"/>
        <end position="326"/>
    </location>
</feature>
<protein>
    <recommendedName>
        <fullName evidence="5">PDZ domain-containing protein</fullName>
    </recommendedName>
</protein>
<feature type="domain" description="PDZ" evidence="5">
    <location>
        <begin position="350"/>
        <end position="421"/>
    </location>
</feature>
<evidence type="ECO:0000256" key="1">
    <source>
        <dbReference type="ARBA" id="ARBA00004316"/>
    </source>
</evidence>
<dbReference type="EnsemblMetazoa" id="XM_038200994.1">
    <property type="protein sequence ID" value="XP_038056922.1"/>
    <property type="gene ID" value="LOC119728676"/>
</dbReference>
<accession>A0A913ZZC6</accession>
<evidence type="ECO:0000256" key="3">
    <source>
        <dbReference type="ARBA" id="ARBA00023273"/>
    </source>
</evidence>
<dbReference type="GO" id="GO:0032426">
    <property type="term" value="C:stereocilium tip"/>
    <property type="evidence" value="ECO:0007669"/>
    <property type="project" value="TreeGrafter"/>
</dbReference>
<dbReference type="OMA" id="QLMMVDG"/>
<dbReference type="Gene3D" id="2.30.42.10">
    <property type="match status" value="3"/>
</dbReference>